<evidence type="ECO:0000259" key="12">
    <source>
        <dbReference type="Pfam" id="PF08030"/>
    </source>
</evidence>
<dbReference type="PANTHER" id="PTHR32361:SF9">
    <property type="entry name" value="FERRIC REDUCTASE TRANSMEMBRANE COMPONENT 3-RELATED"/>
    <property type="match status" value="1"/>
</dbReference>
<gene>
    <name evidence="13" type="ORF">CPAR01_05552</name>
</gene>
<evidence type="ECO:0000256" key="1">
    <source>
        <dbReference type="ARBA" id="ARBA00004141"/>
    </source>
</evidence>
<evidence type="ECO:0008006" key="15">
    <source>
        <dbReference type="Google" id="ProtNLM"/>
    </source>
</evidence>
<feature type="transmembrane region" description="Helical" evidence="9">
    <location>
        <begin position="117"/>
        <end position="137"/>
    </location>
</feature>
<dbReference type="RefSeq" id="XP_060351296.1">
    <property type="nucleotide sequence ID" value="XM_060489830.1"/>
</dbReference>
<evidence type="ECO:0000256" key="7">
    <source>
        <dbReference type="ARBA" id="ARBA00023065"/>
    </source>
</evidence>
<evidence type="ECO:0000313" key="14">
    <source>
        <dbReference type="Proteomes" id="UP001241169"/>
    </source>
</evidence>
<feature type="domain" description="Ferric oxidoreductase" evidence="10">
    <location>
        <begin position="216"/>
        <end position="328"/>
    </location>
</feature>
<keyword evidence="6" id="KW-0560">Oxidoreductase</keyword>
<comment type="caution">
    <text evidence="13">The sequence shown here is derived from an EMBL/GenBank/DDBJ whole genome shotgun (WGS) entry which is preliminary data.</text>
</comment>
<reference evidence="13 14" key="1">
    <citation type="submission" date="2016-10" db="EMBL/GenBank/DDBJ databases">
        <title>The genome sequence of Colletotrichum fioriniae PJ7.</title>
        <authorList>
            <person name="Baroncelli R."/>
        </authorList>
    </citation>
    <scope>NUCLEOTIDE SEQUENCE [LARGE SCALE GENOMIC DNA]</scope>
    <source>
        <strain evidence="13 14">IMI 384185</strain>
    </source>
</reference>
<dbReference type="GeneID" id="85373729"/>
<comment type="subcellular location">
    <subcellularLocation>
        <location evidence="1">Membrane</location>
        <topology evidence="1">Multi-pass membrane protein</topology>
    </subcellularLocation>
</comment>
<keyword evidence="5 9" id="KW-1133">Transmembrane helix</keyword>
<dbReference type="SUPFAM" id="SSF52343">
    <property type="entry name" value="Ferredoxin reductase-like, C-terminal NADP-linked domain"/>
    <property type="match status" value="1"/>
</dbReference>
<evidence type="ECO:0000256" key="9">
    <source>
        <dbReference type="SAM" id="Phobius"/>
    </source>
</evidence>
<proteinExistence type="predicted"/>
<dbReference type="CDD" id="cd06186">
    <property type="entry name" value="NOX_Duox_like_FAD_NADP"/>
    <property type="match status" value="1"/>
</dbReference>
<dbReference type="Pfam" id="PF08030">
    <property type="entry name" value="NAD_binding_6"/>
    <property type="match status" value="1"/>
</dbReference>
<feature type="domain" description="Ferric reductase NAD binding" evidence="12">
    <location>
        <begin position="467"/>
        <end position="637"/>
    </location>
</feature>
<evidence type="ECO:0000256" key="6">
    <source>
        <dbReference type="ARBA" id="ARBA00023002"/>
    </source>
</evidence>
<dbReference type="EMBL" id="MOPA01000004">
    <property type="protein sequence ID" value="KAK1542165.1"/>
    <property type="molecule type" value="Genomic_DNA"/>
</dbReference>
<evidence type="ECO:0000256" key="4">
    <source>
        <dbReference type="ARBA" id="ARBA00022982"/>
    </source>
</evidence>
<keyword evidence="7" id="KW-0406">Ion transport</keyword>
<name>A0ABQ9SS54_9PEZI</name>
<dbReference type="InterPro" id="IPR039261">
    <property type="entry name" value="FNR_nucleotide-bd"/>
</dbReference>
<evidence type="ECO:0000259" key="10">
    <source>
        <dbReference type="Pfam" id="PF01794"/>
    </source>
</evidence>
<dbReference type="PANTHER" id="PTHR32361">
    <property type="entry name" value="FERRIC/CUPRIC REDUCTASE TRANSMEMBRANE COMPONENT"/>
    <property type="match status" value="1"/>
</dbReference>
<evidence type="ECO:0000313" key="13">
    <source>
        <dbReference type="EMBL" id="KAK1542165.1"/>
    </source>
</evidence>
<feature type="transmembrane region" description="Helical" evidence="9">
    <location>
        <begin position="254"/>
        <end position="277"/>
    </location>
</feature>
<feature type="transmembrane region" description="Helical" evidence="9">
    <location>
        <begin position="289"/>
        <end position="307"/>
    </location>
</feature>
<dbReference type="InterPro" id="IPR013130">
    <property type="entry name" value="Fe3_Rdtase_TM_dom"/>
</dbReference>
<dbReference type="SFLD" id="SFLDG01168">
    <property type="entry name" value="Ferric_reductase_subgroup_(FRE"/>
    <property type="match status" value="1"/>
</dbReference>
<feature type="non-terminal residue" evidence="13">
    <location>
        <position position="1"/>
    </location>
</feature>
<dbReference type="Gene3D" id="3.40.50.80">
    <property type="entry name" value="Nucleotide-binding domain of ferredoxin-NADP reductase (FNR) module"/>
    <property type="match status" value="1"/>
</dbReference>
<evidence type="ECO:0000256" key="2">
    <source>
        <dbReference type="ARBA" id="ARBA00022448"/>
    </source>
</evidence>
<sequence length="656" mass="73196">KDGILSAVSVQTGTSQAVLHRTASWPAHVSKHLSLTRPRGILCVGPPKTPLVDDLINLINLPPCSSYQSAHISRFVTRCACTFVLPRSHTSVSSTILTNKMVQAFKSPKQKANEDTLHFYVAFLFGLVFLTFVAYWLREASNKNPCSKSAQGLKGPGRRACVIFFRKLERRVDWGWFGRPSFGFIAMVGVYIVVNVTLCSTNIVMRRLLNHWASRFGWMCAANMTLCIFFGMKNTPLTPMVGVSHAQLNILHRIVGYTAVLLLALHAIFYTIHFHRYGKLASLLKPEDLAGIGAAIGMIILFLGILRHRNYELFYISHIAGFAAAVILTGLHRPNWAKRIPALMSFAFGLWLLDRTIRASRMLYNLVNNSVAFYPLPDGGTRLLLKKPGLQAASPGTHIFLWIPRVHIYENHPFTIVNNGPSGLEIVMKSHQGFTKAVSKFATCHPRSTAWASVDGPYGVCPNMDNYDKLIFIAGGSGAAFTFGLMNRILGQSERPKLQSVEFVWTVRRTDHLKWFSEHLSNLMKMGPAVRVSLFVTNEEATSSSIAPPYDIAHDVESQLLSGNRTPGYGAVSSSDDTSSLLARTNGHEVEQAYNLHFRRMDIESVISDAIQFVESRQRVLMATCGPESLMEAVRDSAESWRKRRDLRIDVHSEDF</sequence>
<dbReference type="SFLD" id="SFLDS00052">
    <property type="entry name" value="Ferric_Reductase_Domain"/>
    <property type="match status" value="1"/>
</dbReference>
<organism evidence="13 14">
    <name type="scientific">Colletotrichum paranaense</name>
    <dbReference type="NCBI Taxonomy" id="1914294"/>
    <lineage>
        <taxon>Eukaryota</taxon>
        <taxon>Fungi</taxon>
        <taxon>Dikarya</taxon>
        <taxon>Ascomycota</taxon>
        <taxon>Pezizomycotina</taxon>
        <taxon>Sordariomycetes</taxon>
        <taxon>Hypocreomycetidae</taxon>
        <taxon>Glomerellales</taxon>
        <taxon>Glomerellaceae</taxon>
        <taxon>Colletotrichum</taxon>
        <taxon>Colletotrichum acutatum species complex</taxon>
    </lineage>
</organism>
<evidence type="ECO:0000259" key="11">
    <source>
        <dbReference type="Pfam" id="PF08022"/>
    </source>
</evidence>
<feature type="transmembrane region" description="Helical" evidence="9">
    <location>
        <begin position="313"/>
        <end position="331"/>
    </location>
</feature>
<keyword evidence="4" id="KW-0249">Electron transport</keyword>
<evidence type="ECO:0000256" key="5">
    <source>
        <dbReference type="ARBA" id="ARBA00022989"/>
    </source>
</evidence>
<dbReference type="Pfam" id="PF08022">
    <property type="entry name" value="FAD_binding_8"/>
    <property type="match status" value="1"/>
</dbReference>
<dbReference type="InterPro" id="IPR013121">
    <property type="entry name" value="Fe_red_NAD-bd_6"/>
</dbReference>
<dbReference type="InterPro" id="IPR051410">
    <property type="entry name" value="Ferric/Cupric_Reductase"/>
</dbReference>
<keyword evidence="14" id="KW-1185">Reference proteome</keyword>
<accession>A0ABQ9SS54</accession>
<keyword evidence="2" id="KW-0813">Transport</keyword>
<protein>
    <recommendedName>
        <fullName evidence="15">Ferric reductase like transmembrane component</fullName>
    </recommendedName>
</protein>
<keyword evidence="8 9" id="KW-0472">Membrane</keyword>
<dbReference type="Pfam" id="PF01794">
    <property type="entry name" value="Ferric_reduct"/>
    <property type="match status" value="1"/>
</dbReference>
<keyword evidence="3 9" id="KW-0812">Transmembrane</keyword>
<dbReference type="Proteomes" id="UP001241169">
    <property type="component" value="Unassembled WGS sequence"/>
</dbReference>
<dbReference type="InterPro" id="IPR013112">
    <property type="entry name" value="FAD-bd_8"/>
</dbReference>
<feature type="transmembrane region" description="Helical" evidence="9">
    <location>
        <begin position="182"/>
        <end position="204"/>
    </location>
</feature>
<feature type="domain" description="FAD-binding 8" evidence="11">
    <location>
        <begin position="382"/>
        <end position="460"/>
    </location>
</feature>
<evidence type="ECO:0000256" key="8">
    <source>
        <dbReference type="ARBA" id="ARBA00023136"/>
    </source>
</evidence>
<evidence type="ECO:0000256" key="3">
    <source>
        <dbReference type="ARBA" id="ARBA00022692"/>
    </source>
</evidence>